<evidence type="ECO:0000313" key="6">
    <source>
        <dbReference type="Proteomes" id="UP000320762"/>
    </source>
</evidence>
<comment type="caution">
    <text evidence="5">The sequence shown here is derived from an EMBL/GenBank/DDBJ whole genome shotgun (WGS) entry which is preliminary data.</text>
</comment>
<dbReference type="InterPro" id="IPR020904">
    <property type="entry name" value="Sc_DH/Rdtase_CS"/>
</dbReference>
<accession>A0A550CF00</accession>
<keyword evidence="2" id="KW-0521">NADP</keyword>
<dbReference type="OrthoDB" id="5327538at2759"/>
<keyword evidence="6" id="KW-1185">Reference proteome</keyword>
<name>A0A550CF00_9AGAR</name>
<sequence length="259" mass="26975">MASFPTVAGKVAIVTGSARGIGEEIAYELAKRGAKVMITFTSETSQSRADALVARIAALQNGATSASVRADLALPESPDIIVKATLAAFSTSTIDILVNNAGINLNCPLAALTSAAFDSVFDINVRGAFLMTRAVLPHLPATPGARIVNISSQGARRGFPDYTVYCASKAALEGFTRALAVELGGAGHTVNCVAPGPVRSEMMDMLPEGVVEFQKKRTPMQNRVGTTEDVAPIVAWLVEESSRWVTGQTIAAGGGIEVL</sequence>
<gene>
    <name evidence="5" type="ORF">BD626DRAFT_402424</name>
</gene>
<dbReference type="AlphaFoldDB" id="A0A550CF00"/>
<dbReference type="Proteomes" id="UP000320762">
    <property type="component" value="Unassembled WGS sequence"/>
</dbReference>
<keyword evidence="3" id="KW-0560">Oxidoreductase</keyword>
<dbReference type="GO" id="GO:0016614">
    <property type="term" value="F:oxidoreductase activity, acting on CH-OH group of donors"/>
    <property type="evidence" value="ECO:0007669"/>
    <property type="project" value="UniProtKB-ARBA"/>
</dbReference>
<dbReference type="FunFam" id="3.40.50.720:FF:000374">
    <property type="entry name" value="3-oxoacyl-(Acyl-carrier-protein) reductase"/>
    <property type="match status" value="1"/>
</dbReference>
<dbReference type="PANTHER" id="PTHR48107:SF7">
    <property type="entry name" value="RE15974P"/>
    <property type="match status" value="1"/>
</dbReference>
<evidence type="ECO:0000256" key="1">
    <source>
        <dbReference type="ARBA" id="ARBA00006484"/>
    </source>
</evidence>
<dbReference type="PROSITE" id="PS00061">
    <property type="entry name" value="ADH_SHORT"/>
    <property type="match status" value="1"/>
</dbReference>
<organism evidence="5 6">
    <name type="scientific">Schizophyllum amplum</name>
    <dbReference type="NCBI Taxonomy" id="97359"/>
    <lineage>
        <taxon>Eukaryota</taxon>
        <taxon>Fungi</taxon>
        <taxon>Dikarya</taxon>
        <taxon>Basidiomycota</taxon>
        <taxon>Agaricomycotina</taxon>
        <taxon>Agaricomycetes</taxon>
        <taxon>Agaricomycetidae</taxon>
        <taxon>Agaricales</taxon>
        <taxon>Schizophyllaceae</taxon>
        <taxon>Schizophyllum</taxon>
    </lineage>
</organism>
<evidence type="ECO:0000313" key="5">
    <source>
        <dbReference type="EMBL" id="TRM63378.1"/>
    </source>
</evidence>
<dbReference type="PRINTS" id="PR00081">
    <property type="entry name" value="GDHRDH"/>
</dbReference>
<dbReference type="EMBL" id="VDMD01000009">
    <property type="protein sequence ID" value="TRM63378.1"/>
    <property type="molecule type" value="Genomic_DNA"/>
</dbReference>
<dbReference type="Gene3D" id="3.40.50.720">
    <property type="entry name" value="NAD(P)-binding Rossmann-like Domain"/>
    <property type="match status" value="1"/>
</dbReference>
<dbReference type="SMART" id="SM00822">
    <property type="entry name" value="PKS_KR"/>
    <property type="match status" value="1"/>
</dbReference>
<evidence type="ECO:0000256" key="2">
    <source>
        <dbReference type="ARBA" id="ARBA00022857"/>
    </source>
</evidence>
<reference evidence="5 6" key="1">
    <citation type="journal article" date="2019" name="New Phytol.">
        <title>Comparative genomics reveals unique wood-decay strategies and fruiting body development in the Schizophyllaceae.</title>
        <authorList>
            <person name="Almasi E."/>
            <person name="Sahu N."/>
            <person name="Krizsan K."/>
            <person name="Balint B."/>
            <person name="Kovacs G.M."/>
            <person name="Kiss B."/>
            <person name="Cseklye J."/>
            <person name="Drula E."/>
            <person name="Henrissat B."/>
            <person name="Nagy I."/>
            <person name="Chovatia M."/>
            <person name="Adam C."/>
            <person name="LaButti K."/>
            <person name="Lipzen A."/>
            <person name="Riley R."/>
            <person name="Grigoriev I.V."/>
            <person name="Nagy L.G."/>
        </authorList>
    </citation>
    <scope>NUCLEOTIDE SEQUENCE [LARGE SCALE GENOMIC DNA]</scope>
    <source>
        <strain evidence="5 6">NL-1724</strain>
    </source>
</reference>
<proteinExistence type="inferred from homology"/>
<comment type="similarity">
    <text evidence="1">Belongs to the short-chain dehydrogenases/reductases (SDR) family.</text>
</comment>
<feature type="domain" description="Ketoreductase" evidence="4">
    <location>
        <begin position="10"/>
        <end position="201"/>
    </location>
</feature>
<protein>
    <recommendedName>
        <fullName evidence="4">Ketoreductase domain-containing protein</fullName>
    </recommendedName>
</protein>
<dbReference type="InterPro" id="IPR036291">
    <property type="entry name" value="NAD(P)-bd_dom_sf"/>
</dbReference>
<dbReference type="Pfam" id="PF13561">
    <property type="entry name" value="adh_short_C2"/>
    <property type="match status" value="1"/>
</dbReference>
<dbReference type="STRING" id="97359.A0A550CF00"/>
<dbReference type="InterPro" id="IPR057326">
    <property type="entry name" value="KR_dom"/>
</dbReference>
<dbReference type="PANTHER" id="PTHR48107">
    <property type="entry name" value="NADPH-DEPENDENT ALDEHYDE REDUCTASE-LIKE PROTEIN, CHLOROPLASTIC-RELATED"/>
    <property type="match status" value="1"/>
</dbReference>
<dbReference type="PRINTS" id="PR00080">
    <property type="entry name" value="SDRFAMILY"/>
</dbReference>
<dbReference type="SUPFAM" id="SSF51735">
    <property type="entry name" value="NAD(P)-binding Rossmann-fold domains"/>
    <property type="match status" value="1"/>
</dbReference>
<evidence type="ECO:0000259" key="4">
    <source>
        <dbReference type="SMART" id="SM00822"/>
    </source>
</evidence>
<evidence type="ECO:0000256" key="3">
    <source>
        <dbReference type="ARBA" id="ARBA00023002"/>
    </source>
</evidence>
<dbReference type="InterPro" id="IPR002347">
    <property type="entry name" value="SDR_fam"/>
</dbReference>